<gene>
    <name evidence="1" type="ORF">LG368_14730</name>
</gene>
<keyword evidence="2" id="KW-1185">Reference proteome</keyword>
<protein>
    <submittedName>
        <fullName evidence="1">Uncharacterized protein</fullName>
    </submittedName>
</protein>
<evidence type="ECO:0000313" key="2">
    <source>
        <dbReference type="Proteomes" id="UP001139095"/>
    </source>
</evidence>
<organism evidence="1 2">
    <name type="scientific">Marinomonas algarum</name>
    <dbReference type="NCBI Taxonomy" id="2883105"/>
    <lineage>
        <taxon>Bacteria</taxon>
        <taxon>Pseudomonadati</taxon>
        <taxon>Pseudomonadota</taxon>
        <taxon>Gammaproteobacteria</taxon>
        <taxon>Oceanospirillales</taxon>
        <taxon>Oceanospirillaceae</taxon>
        <taxon>Marinomonas</taxon>
    </lineage>
</organism>
<dbReference type="AlphaFoldDB" id="A0A9X1LFP9"/>
<evidence type="ECO:0000313" key="1">
    <source>
        <dbReference type="EMBL" id="MCB5163123.1"/>
    </source>
</evidence>
<accession>A0A9X1LFP9</accession>
<name>A0A9X1LFP9_9GAMM</name>
<sequence length="57" mass="6675">MKCPTCEKTIEFDWLETECIEPNEEFNCSHCAEVLRYEIDEGTYLGAQHFTVEVVDE</sequence>
<reference evidence="1" key="1">
    <citation type="submission" date="2021-10" db="EMBL/GenBank/DDBJ databases">
        <title>Marinomonas pontica sp. nov., isolated from the Black Sea.</title>
        <authorList>
            <person name="Zhao L.-H."/>
            <person name="Xue J.-H."/>
        </authorList>
    </citation>
    <scope>NUCLEOTIDE SEQUENCE</scope>
    <source>
        <strain evidence="1">E8</strain>
    </source>
</reference>
<dbReference type="Proteomes" id="UP001139095">
    <property type="component" value="Unassembled WGS sequence"/>
</dbReference>
<proteinExistence type="predicted"/>
<dbReference type="EMBL" id="JAJATW010000039">
    <property type="protein sequence ID" value="MCB5163123.1"/>
    <property type="molecule type" value="Genomic_DNA"/>
</dbReference>
<comment type="caution">
    <text evidence="1">The sequence shown here is derived from an EMBL/GenBank/DDBJ whole genome shotgun (WGS) entry which is preliminary data.</text>
</comment>
<dbReference type="RefSeq" id="WP_226755461.1">
    <property type="nucleotide sequence ID" value="NZ_JAJATW010000039.1"/>
</dbReference>